<sequence length="298" mass="33830">MDDQRKRTLEALERRFAQAEAELHKMQHKSKKRQIEDTGKTSSNIESLSADMEAKKPCSSASSRKGNISFRAHNTTQDVKVNEPAYLELSYPAHENLLPTGVKNSDRKTAVDHILHQLFQHGDSAQKYMQGSKSMKIDNFILLDNFVPKSSSSRSRIQALKSHSKRSKKHMSLKQLKKCGSFNLSHEFHNFETFKPMHDKWKSNIQQLLKIGGENQLAQCLLNANLHGALILVVQCKIVSYSGMSGILVHETKETFGIITQDNKFRAVPKKLSIFMFQADSWKISLHGDKLTSRNLVP</sequence>
<reference evidence="4 5" key="1">
    <citation type="submission" date="2019-12" db="EMBL/GenBank/DDBJ databases">
        <authorList>
            <person name="Alioto T."/>
            <person name="Alioto T."/>
            <person name="Gomez Garrido J."/>
        </authorList>
    </citation>
    <scope>NUCLEOTIDE SEQUENCE [LARGE SCALE GENOMIC DNA]</scope>
</reference>
<accession>A0A8S0S7Y0</accession>
<evidence type="ECO:0000313" key="4">
    <source>
        <dbReference type="EMBL" id="CAA2987225.1"/>
    </source>
</evidence>
<dbReference type="Gene3D" id="2.30.30.210">
    <property type="entry name" value="Ribonuclease P/MRP, subunit p29"/>
    <property type="match status" value="1"/>
</dbReference>
<dbReference type="GO" id="GO:0001682">
    <property type="term" value="P:tRNA 5'-leader removal"/>
    <property type="evidence" value="ECO:0007669"/>
    <property type="project" value="InterPro"/>
</dbReference>
<dbReference type="Pfam" id="PF01868">
    <property type="entry name" value="RNase_P-MRP_p29"/>
    <property type="match status" value="1"/>
</dbReference>
<dbReference type="GO" id="GO:0033204">
    <property type="term" value="F:ribonuclease P RNA binding"/>
    <property type="evidence" value="ECO:0007669"/>
    <property type="project" value="InterPro"/>
</dbReference>
<dbReference type="SMART" id="SM00538">
    <property type="entry name" value="POP4"/>
    <property type="match status" value="1"/>
</dbReference>
<feature type="region of interest" description="Disordered" evidence="3">
    <location>
        <begin position="22"/>
        <end position="66"/>
    </location>
</feature>
<comment type="caution">
    <text evidence="4">The sequence shown here is derived from an EMBL/GenBank/DDBJ whole genome shotgun (WGS) entry which is preliminary data.</text>
</comment>
<evidence type="ECO:0000256" key="1">
    <source>
        <dbReference type="ARBA" id="ARBA00004123"/>
    </source>
</evidence>
<dbReference type="GO" id="GO:0005634">
    <property type="term" value="C:nucleus"/>
    <property type="evidence" value="ECO:0007669"/>
    <property type="project" value="UniProtKB-SubCell"/>
</dbReference>
<dbReference type="GO" id="GO:0030677">
    <property type="term" value="C:ribonuclease P complex"/>
    <property type="evidence" value="ECO:0007669"/>
    <property type="project" value="InterPro"/>
</dbReference>
<dbReference type="OrthoDB" id="124041at2759"/>
<dbReference type="InterPro" id="IPR023534">
    <property type="entry name" value="Rof/RNase_P-like"/>
</dbReference>
<protein>
    <submittedName>
        <fullName evidence="4">Ribonuclease P subunit p29</fullName>
    </submittedName>
</protein>
<dbReference type="EMBL" id="CACTIH010003910">
    <property type="protein sequence ID" value="CAA2987225.1"/>
    <property type="molecule type" value="Genomic_DNA"/>
</dbReference>
<dbReference type="PANTHER" id="PTHR13348:SF0">
    <property type="entry name" value="RIBONUCLEASE P PROTEIN SUBUNIT P29"/>
    <property type="match status" value="1"/>
</dbReference>
<dbReference type="GO" id="GO:0006364">
    <property type="term" value="P:rRNA processing"/>
    <property type="evidence" value="ECO:0007669"/>
    <property type="project" value="TreeGrafter"/>
</dbReference>
<name>A0A8S0S7Y0_OLEEU</name>
<evidence type="ECO:0000256" key="3">
    <source>
        <dbReference type="SAM" id="MobiDB-lite"/>
    </source>
</evidence>
<dbReference type="SUPFAM" id="SSF101744">
    <property type="entry name" value="Rof/RNase P subunit-like"/>
    <property type="match status" value="1"/>
</dbReference>
<dbReference type="InterPro" id="IPR016848">
    <property type="entry name" value="RNase_P/MRP_Rpp29-subunit"/>
</dbReference>
<evidence type="ECO:0000313" key="5">
    <source>
        <dbReference type="Proteomes" id="UP000594638"/>
    </source>
</evidence>
<dbReference type="Proteomes" id="UP000594638">
    <property type="component" value="Unassembled WGS sequence"/>
</dbReference>
<dbReference type="PANTHER" id="PTHR13348">
    <property type="entry name" value="RIBONUCLEASE P SUBUNIT P29"/>
    <property type="match status" value="1"/>
</dbReference>
<keyword evidence="5" id="KW-1185">Reference proteome</keyword>
<comment type="similarity">
    <text evidence="2">Belongs to the eukaryotic/archaeal RNase P protein component 1 family.</text>
</comment>
<comment type="subcellular location">
    <subcellularLocation>
        <location evidence="1">Nucleus</location>
    </subcellularLocation>
</comment>
<dbReference type="GO" id="GO:0000172">
    <property type="term" value="C:ribonuclease MRP complex"/>
    <property type="evidence" value="ECO:0007669"/>
    <property type="project" value="InterPro"/>
</dbReference>
<evidence type="ECO:0000256" key="2">
    <source>
        <dbReference type="ARBA" id="ARBA00006181"/>
    </source>
</evidence>
<proteinExistence type="inferred from homology"/>
<organism evidence="4 5">
    <name type="scientific">Olea europaea subsp. europaea</name>
    <dbReference type="NCBI Taxonomy" id="158383"/>
    <lineage>
        <taxon>Eukaryota</taxon>
        <taxon>Viridiplantae</taxon>
        <taxon>Streptophyta</taxon>
        <taxon>Embryophyta</taxon>
        <taxon>Tracheophyta</taxon>
        <taxon>Spermatophyta</taxon>
        <taxon>Magnoliopsida</taxon>
        <taxon>eudicotyledons</taxon>
        <taxon>Gunneridae</taxon>
        <taxon>Pentapetalae</taxon>
        <taxon>asterids</taxon>
        <taxon>lamiids</taxon>
        <taxon>Lamiales</taxon>
        <taxon>Oleaceae</taxon>
        <taxon>Oleeae</taxon>
        <taxon>Olea</taxon>
    </lineage>
</organism>
<dbReference type="InterPro" id="IPR002730">
    <property type="entry name" value="Rpp29/RNP1"/>
</dbReference>
<dbReference type="InterPro" id="IPR036980">
    <property type="entry name" value="RNase_P/MRP_Rpp29_sf"/>
</dbReference>
<gene>
    <name evidence="4" type="ORF">OLEA9_A108880</name>
</gene>
<dbReference type="Gramene" id="OE9A108880T6">
    <property type="protein sequence ID" value="OE9A108880C6"/>
    <property type="gene ID" value="OE9A108880"/>
</dbReference>
<dbReference type="AlphaFoldDB" id="A0A8S0S7Y0"/>